<keyword evidence="4 8" id="KW-0812">Transmembrane</keyword>
<comment type="subcellular location">
    <subcellularLocation>
        <location evidence="1">Cell membrane</location>
        <topology evidence="1">Single-pass type I membrane protein</topology>
    </subcellularLocation>
</comment>
<accession>A0A915PEJ3</accession>
<evidence type="ECO:0000256" key="4">
    <source>
        <dbReference type="ARBA" id="ARBA00022692"/>
    </source>
</evidence>
<dbReference type="Pfam" id="PF25057">
    <property type="entry name" value="CUT_N"/>
    <property type="match status" value="1"/>
</dbReference>
<evidence type="ECO:0000256" key="5">
    <source>
        <dbReference type="ARBA" id="ARBA00022729"/>
    </source>
</evidence>
<dbReference type="InterPro" id="IPR051962">
    <property type="entry name" value="Cuticlin"/>
</dbReference>
<dbReference type="InterPro" id="IPR057475">
    <property type="entry name" value="CUT_C"/>
</dbReference>
<dbReference type="GO" id="GO:0005886">
    <property type="term" value="C:plasma membrane"/>
    <property type="evidence" value="ECO:0007669"/>
    <property type="project" value="UniProtKB-SubCell"/>
</dbReference>
<dbReference type="InterPro" id="IPR002035">
    <property type="entry name" value="VWF_A"/>
</dbReference>
<reference evidence="12" key="1">
    <citation type="submission" date="2022-11" db="UniProtKB">
        <authorList>
            <consortium name="WormBaseParasite"/>
        </authorList>
    </citation>
    <scope>IDENTIFICATION</scope>
</reference>
<evidence type="ECO:0000256" key="7">
    <source>
        <dbReference type="ARBA" id="ARBA00023136"/>
    </source>
</evidence>
<evidence type="ECO:0000256" key="3">
    <source>
        <dbReference type="ARBA" id="ARBA00022475"/>
    </source>
</evidence>
<dbReference type="Pfam" id="PF00092">
    <property type="entry name" value="VWA"/>
    <property type="match status" value="1"/>
</dbReference>
<dbReference type="PANTHER" id="PTHR22907">
    <property type="entry name" value="GH04558P"/>
    <property type="match status" value="1"/>
</dbReference>
<dbReference type="PROSITE" id="PS50234">
    <property type="entry name" value="VWFA"/>
    <property type="match status" value="1"/>
</dbReference>
<dbReference type="CDD" id="cd00022">
    <property type="entry name" value="BIR"/>
    <property type="match status" value="1"/>
</dbReference>
<feature type="domain" description="VWFA" evidence="9">
    <location>
        <begin position="178"/>
        <end position="348"/>
    </location>
</feature>
<evidence type="ECO:0000256" key="1">
    <source>
        <dbReference type="ARBA" id="ARBA00004251"/>
    </source>
</evidence>
<keyword evidence="11" id="KW-1185">Reference proteome</keyword>
<name>A0A915PEJ3_9BILA</name>
<keyword evidence="3" id="KW-1003">Cell membrane</keyword>
<evidence type="ECO:0000256" key="8">
    <source>
        <dbReference type="SAM" id="Phobius"/>
    </source>
</evidence>
<dbReference type="SUPFAM" id="SSF53300">
    <property type="entry name" value="vWA-like"/>
    <property type="match status" value="1"/>
</dbReference>
<dbReference type="PANTHER" id="PTHR22907:SF47">
    <property type="entry name" value="CUTICLIN-6"/>
    <property type="match status" value="1"/>
</dbReference>
<evidence type="ECO:0000313" key="11">
    <source>
        <dbReference type="Proteomes" id="UP000887560"/>
    </source>
</evidence>
<dbReference type="Proteomes" id="UP000887560">
    <property type="component" value="Unplaced"/>
</dbReference>
<feature type="domain" description="ZP" evidence="10">
    <location>
        <begin position="306"/>
        <end position="569"/>
    </location>
</feature>
<keyword evidence="5" id="KW-0732">Signal</keyword>
<keyword evidence="2" id="KW-0193">Cuticle</keyword>
<dbReference type="SMART" id="SM00241">
    <property type="entry name" value="ZP"/>
    <property type="match status" value="1"/>
</dbReference>
<dbReference type="PROSITE" id="PS51034">
    <property type="entry name" value="ZP_2"/>
    <property type="match status" value="1"/>
</dbReference>
<sequence length="694" mass="78437">MNKTLTTTKNAENQAEPVNLDSFLEFVNLEMALYSKRLATFEGVWAYDNDENAQCTSERMARAGFYCSEIKPNADCARCYVCQHELLWDAEDDPWEEHRNHRPDCDLVKIGKQDESEFTVDEQLQIMAYIYSCRQNIIVDDAIEDLRALMDKLLMDVNKVMRTNVDNGLIDSELVKVDVVLLLDGSGSVGDSTFRLQTQFARQLAQLLNISVGGSHLAIIQFSEQPQLEIALNQYTNLQQLEVALQKIKFIGGATNTGQALQFTLDTAFQGARGGSVPKVVIVLTDGQSQDEVAEAAQRLRDAHVLVYAIGVSNLVNVQQLHQMTGNVLRVFTVESFDQLDRALADALTWEMCRTDFRPGTPDIICASDKIGVRASTKKPFEGYVFVQNHFNQPECRAGPENFPDSSFMTKVDQMVNIKCFYMEAEKSVTVPMEVSQITTQFRQNVFQMPRCEYTLRKDSAEGPIVQFAILGQPVYHRWECIEEGGQDTFGMLVHSCYVDNGFGDRVDILDENGCGLDAVLLRTPDYDTSLHLATKEYHYADKPVLQFQCQVTLCLKLDGGCAGISPPNCPETKPRHLNELQTISRRRSKSKVFTKKSRRSNPETMDVFTKPMMIIDEQFKELTEECQQNPSKNTSTNNILTNLLPQTEKQKWILLAFISLFNLLVAGLTLTCWLCCKLGGATIRRRKGKWTRE</sequence>
<evidence type="ECO:0000259" key="9">
    <source>
        <dbReference type="PROSITE" id="PS50234"/>
    </source>
</evidence>
<proteinExistence type="predicted"/>
<dbReference type="InterPro" id="IPR056953">
    <property type="entry name" value="CUT_N"/>
</dbReference>
<dbReference type="Pfam" id="PF00653">
    <property type="entry name" value="BIR"/>
    <property type="match status" value="1"/>
</dbReference>
<dbReference type="Gene3D" id="3.40.50.410">
    <property type="entry name" value="von Willebrand factor, type A domain"/>
    <property type="match status" value="1"/>
</dbReference>
<evidence type="ECO:0000259" key="10">
    <source>
        <dbReference type="PROSITE" id="PS51034"/>
    </source>
</evidence>
<organism evidence="11 12">
    <name type="scientific">Meloidogyne floridensis</name>
    <dbReference type="NCBI Taxonomy" id="298350"/>
    <lineage>
        <taxon>Eukaryota</taxon>
        <taxon>Metazoa</taxon>
        <taxon>Ecdysozoa</taxon>
        <taxon>Nematoda</taxon>
        <taxon>Chromadorea</taxon>
        <taxon>Rhabditida</taxon>
        <taxon>Tylenchina</taxon>
        <taxon>Tylenchomorpha</taxon>
        <taxon>Tylenchoidea</taxon>
        <taxon>Meloidogynidae</taxon>
        <taxon>Meloidogyninae</taxon>
        <taxon>Meloidogyne</taxon>
    </lineage>
</organism>
<dbReference type="SMART" id="SM00238">
    <property type="entry name" value="BIR"/>
    <property type="match status" value="1"/>
</dbReference>
<keyword evidence="6 8" id="KW-1133">Transmembrane helix</keyword>
<dbReference type="Gene3D" id="1.10.1170.10">
    <property type="entry name" value="Inhibitor Of Apoptosis Protein (2mihbC-IAP-1), Chain A"/>
    <property type="match status" value="1"/>
</dbReference>
<evidence type="ECO:0000256" key="2">
    <source>
        <dbReference type="ARBA" id="ARBA00022460"/>
    </source>
</evidence>
<dbReference type="WBParaSite" id="scf7180000424870.g14217">
    <property type="protein sequence ID" value="scf7180000424870.g14217"/>
    <property type="gene ID" value="scf7180000424870.g14217"/>
</dbReference>
<evidence type="ECO:0000256" key="6">
    <source>
        <dbReference type="ARBA" id="ARBA00022989"/>
    </source>
</evidence>
<dbReference type="SMART" id="SM00327">
    <property type="entry name" value="VWA"/>
    <property type="match status" value="1"/>
</dbReference>
<dbReference type="GO" id="GO:0042302">
    <property type="term" value="F:structural constituent of cuticle"/>
    <property type="evidence" value="ECO:0007669"/>
    <property type="project" value="UniProtKB-KW"/>
</dbReference>
<dbReference type="InterPro" id="IPR001370">
    <property type="entry name" value="BIR_rpt"/>
</dbReference>
<evidence type="ECO:0000313" key="12">
    <source>
        <dbReference type="WBParaSite" id="scf7180000424870.g14217"/>
    </source>
</evidence>
<dbReference type="Pfam" id="PF25301">
    <property type="entry name" value="CUT_C"/>
    <property type="match status" value="1"/>
</dbReference>
<dbReference type="PROSITE" id="PS50143">
    <property type="entry name" value="BIR_REPEAT_2"/>
    <property type="match status" value="1"/>
</dbReference>
<keyword evidence="7 8" id="KW-0472">Membrane</keyword>
<feature type="transmembrane region" description="Helical" evidence="8">
    <location>
        <begin position="653"/>
        <end position="677"/>
    </location>
</feature>
<dbReference type="CDD" id="cd01472">
    <property type="entry name" value="vWA_collagen"/>
    <property type="match status" value="1"/>
</dbReference>
<dbReference type="InterPro" id="IPR001507">
    <property type="entry name" value="ZP_dom"/>
</dbReference>
<dbReference type="AlphaFoldDB" id="A0A915PEJ3"/>
<dbReference type="InterPro" id="IPR036465">
    <property type="entry name" value="vWFA_dom_sf"/>
</dbReference>
<dbReference type="SUPFAM" id="SSF57924">
    <property type="entry name" value="Inhibitor of apoptosis (IAP) repeat"/>
    <property type="match status" value="1"/>
</dbReference>
<protein>
    <submittedName>
        <fullName evidence="12">Cuticlin-1</fullName>
    </submittedName>
</protein>
<dbReference type="PRINTS" id="PR00453">
    <property type="entry name" value="VWFADOMAIN"/>
</dbReference>